<protein>
    <submittedName>
        <fullName evidence="1">Uncharacterized protein</fullName>
    </submittedName>
</protein>
<keyword evidence="2" id="KW-1185">Reference proteome</keyword>
<dbReference type="Proteomes" id="UP001153332">
    <property type="component" value="Unassembled WGS sequence"/>
</dbReference>
<comment type="caution">
    <text evidence="1">The sequence shown here is derived from an EMBL/GenBank/DDBJ whole genome shotgun (WGS) entry which is preliminary data.</text>
</comment>
<sequence>MATNPEQLGGTIVADINALVAKTLLDKYLSDFIHWRDRLLQEARPDDPETVVILRAGSLSNMQTTWDVVLQTVRSELPKTLDQLLSDLKPKFQGTRRPPSPYDGLPTLPPPVVTEAPGVPQTTKAPTKIHLLPSSSSTQEGERLNTVTEPVASFADTAEDLYRNRKRALDPTESTAGPSKLKAKRTRQTHPGAPRHKELSKGKTIKPHELMDGEYIFGYDGYSGDYVLRCSQNQCRKLLYQEGPTTFNSDPFKDGLALEHFGGRPHNMHSEPEIFHKFALRVVAEETSGNSRKKDDPTPDDSLFVGDDPAPQQTSPEKPKDKGKKPERPYSPYQPTAAVALASNSVPAPEADRASIDSLYRVDSPSDDDNYELPPLEDAVRQAPKRTPNI</sequence>
<organism evidence="1 2">
    <name type="scientific">Lasiodiplodia mahajangana</name>
    <dbReference type="NCBI Taxonomy" id="1108764"/>
    <lineage>
        <taxon>Eukaryota</taxon>
        <taxon>Fungi</taxon>
        <taxon>Dikarya</taxon>
        <taxon>Ascomycota</taxon>
        <taxon>Pezizomycotina</taxon>
        <taxon>Dothideomycetes</taxon>
        <taxon>Dothideomycetes incertae sedis</taxon>
        <taxon>Botryosphaeriales</taxon>
        <taxon>Botryosphaeriaceae</taxon>
        <taxon>Lasiodiplodia</taxon>
    </lineage>
</organism>
<dbReference type="EMBL" id="JAPUUL010000112">
    <property type="protein sequence ID" value="KAJ8132559.1"/>
    <property type="molecule type" value="Genomic_DNA"/>
</dbReference>
<reference evidence="1" key="1">
    <citation type="submission" date="2022-12" db="EMBL/GenBank/DDBJ databases">
        <title>Genome Sequence of Lasiodiplodia mahajangana.</title>
        <authorList>
            <person name="Buettner E."/>
        </authorList>
    </citation>
    <scope>NUCLEOTIDE SEQUENCE</scope>
    <source>
        <strain evidence="1">VT137</strain>
    </source>
</reference>
<gene>
    <name evidence="1" type="ORF">O1611_g1066</name>
</gene>
<evidence type="ECO:0000313" key="2">
    <source>
        <dbReference type="Proteomes" id="UP001153332"/>
    </source>
</evidence>
<accession>A0ACC2JYL5</accession>
<evidence type="ECO:0000313" key="1">
    <source>
        <dbReference type="EMBL" id="KAJ8132559.1"/>
    </source>
</evidence>
<name>A0ACC2JYL5_9PEZI</name>
<proteinExistence type="predicted"/>